<organism evidence="1 2">
    <name type="scientific">Raphidocelis subcapitata</name>
    <dbReference type="NCBI Taxonomy" id="307507"/>
    <lineage>
        <taxon>Eukaryota</taxon>
        <taxon>Viridiplantae</taxon>
        <taxon>Chlorophyta</taxon>
        <taxon>core chlorophytes</taxon>
        <taxon>Chlorophyceae</taxon>
        <taxon>CS clade</taxon>
        <taxon>Sphaeropleales</taxon>
        <taxon>Selenastraceae</taxon>
        <taxon>Raphidocelis</taxon>
    </lineage>
</organism>
<sequence>MDAAAYQRSSSLARKFVSDFPDVAHVPLQLPAEQLAAFQATVKPLLDLAESGSPHVAPAALLAAMRRLVAVLEADPARYGLLRGVADYVQCTFAQCVVDAAAAWALNQDRRAYRAALGPAAADDAMLCELRCRLVAAGVDDLTQPLACKLRLASAPAGGQPEGAAFPLFPTAVERAVGDGAPVLGPDGVVAWPVLRRALAAAGGHYLEAVLGGEGRGEPAGAIVLTGSGLIAAVRGARPHPAVAPGPAYDAGLPDSAAAARWFDLAIVGAEGGPGAAGRAVEGFVREVLTRHKMRHAATPVLGTDGRPLRPLLLLTHHSLYVLLPEHVHAADGAPRPRDVGIRLRLGLVRSIEALLLPTPVPPPVEDGVGRAAADGAAVLAAPPAALGSSWYESVAYDGDTLWALPAGLRALASGRHPIDPLRLRTAAEALVQIADSGQPAGSSVPRASADLVRALALCAWQPEALLPPGRGAEAAYRSSGVLGTLVAASEADGDGGGIARLPDSLSAEAGAALLDASLEALAAGPAALRAALALGGQAQGGVASAAAGAAAGARELQRALTQRHGWLWAEVTPDAEGELPAQLALALGWRLQPPPHPLPAEPLAAEDATWFY</sequence>
<name>A0A2V0NNA1_9CHLO</name>
<gene>
    <name evidence="1" type="ORF">Rsub_01755</name>
</gene>
<protein>
    <submittedName>
        <fullName evidence="1">Uncharacterized protein</fullName>
    </submittedName>
</protein>
<evidence type="ECO:0000313" key="2">
    <source>
        <dbReference type="Proteomes" id="UP000247498"/>
    </source>
</evidence>
<reference evidence="1 2" key="1">
    <citation type="journal article" date="2018" name="Sci. Rep.">
        <title>Raphidocelis subcapitata (=Pseudokirchneriella subcapitata) provides an insight into genome evolution and environmental adaptations in the Sphaeropleales.</title>
        <authorList>
            <person name="Suzuki S."/>
            <person name="Yamaguchi H."/>
            <person name="Nakajima N."/>
            <person name="Kawachi M."/>
        </authorList>
    </citation>
    <scope>NUCLEOTIDE SEQUENCE [LARGE SCALE GENOMIC DNA]</scope>
    <source>
        <strain evidence="1 2">NIES-35</strain>
    </source>
</reference>
<dbReference type="Proteomes" id="UP000247498">
    <property type="component" value="Unassembled WGS sequence"/>
</dbReference>
<evidence type="ECO:0000313" key="1">
    <source>
        <dbReference type="EMBL" id="GBF89038.1"/>
    </source>
</evidence>
<dbReference type="AlphaFoldDB" id="A0A2V0NNA1"/>
<proteinExistence type="predicted"/>
<comment type="caution">
    <text evidence="1">The sequence shown here is derived from an EMBL/GenBank/DDBJ whole genome shotgun (WGS) entry which is preliminary data.</text>
</comment>
<dbReference type="InParanoid" id="A0A2V0NNA1"/>
<dbReference type="OrthoDB" id="10635908at2759"/>
<dbReference type="EMBL" id="BDRX01000008">
    <property type="protein sequence ID" value="GBF89038.1"/>
    <property type="molecule type" value="Genomic_DNA"/>
</dbReference>
<keyword evidence="2" id="KW-1185">Reference proteome</keyword>
<accession>A0A2V0NNA1</accession>